<accession>A0A448YMV9</accession>
<protein>
    <recommendedName>
        <fullName evidence="2">Altered inheritance of mitochondria protein 6</fullName>
    </recommendedName>
</protein>
<dbReference type="Proteomes" id="UP000290900">
    <property type="component" value="Unassembled WGS sequence"/>
</dbReference>
<dbReference type="InParanoid" id="A0A448YMV9"/>
<sequence>MKELSIWSILTQLLYSSSSGLEFSPRDFPDFPSAQNGYNGLTNDVFIKQIHSHNDYWRERPLLTALSYGVQSVEADVWNFQSDYNPDDEIYVGHNLNRLSKDRTLDSLYLDPLYTMLEAHNPGDGDTVGGIAERLPSGVFETDIHATLYVFIDFKSEGRALFGKIEDKLARFKEKDWLSHYDTVTGQFIWRPLTVIGTGNTPLESVLAMKDRYIFFDGPLGDLSDERIDHNVSPIASGALRLLVG</sequence>
<dbReference type="SUPFAM" id="SSF51695">
    <property type="entry name" value="PLC-like phosphodiesterases"/>
    <property type="match status" value="1"/>
</dbReference>
<dbReference type="GO" id="GO:0006629">
    <property type="term" value="P:lipid metabolic process"/>
    <property type="evidence" value="ECO:0007669"/>
    <property type="project" value="InterPro"/>
</dbReference>
<organism evidence="3 4">
    <name type="scientific">Brettanomyces naardenensis</name>
    <name type="common">Yeast</name>
    <dbReference type="NCBI Taxonomy" id="13370"/>
    <lineage>
        <taxon>Eukaryota</taxon>
        <taxon>Fungi</taxon>
        <taxon>Dikarya</taxon>
        <taxon>Ascomycota</taxon>
        <taxon>Saccharomycotina</taxon>
        <taxon>Pichiomycetes</taxon>
        <taxon>Pichiales</taxon>
        <taxon>Pichiaceae</taxon>
        <taxon>Brettanomyces</taxon>
    </lineage>
</organism>
<reference evidence="3 4" key="1">
    <citation type="submission" date="2018-12" db="EMBL/GenBank/DDBJ databases">
        <authorList>
            <person name="Tiukova I."/>
            <person name="Dainat J."/>
        </authorList>
    </citation>
    <scope>NUCLEOTIDE SEQUENCE [LARGE SCALE GENOMIC DNA]</scope>
</reference>
<dbReference type="InterPro" id="IPR051236">
    <property type="entry name" value="HAT_RTT109-like"/>
</dbReference>
<gene>
    <name evidence="3" type="ORF">BRENAR_LOCUS3003</name>
</gene>
<evidence type="ECO:0000313" key="4">
    <source>
        <dbReference type="Proteomes" id="UP000290900"/>
    </source>
</evidence>
<dbReference type="EMBL" id="CAACVR010000022">
    <property type="protein sequence ID" value="VEU22272.1"/>
    <property type="molecule type" value="Genomic_DNA"/>
</dbReference>
<name>A0A448YMV9_BRENA</name>
<comment type="similarity">
    <text evidence="1">Belongs to the AIM6 family.</text>
</comment>
<evidence type="ECO:0000256" key="1">
    <source>
        <dbReference type="ARBA" id="ARBA00008858"/>
    </source>
</evidence>
<dbReference type="OrthoDB" id="4153866at2759"/>
<dbReference type="AlphaFoldDB" id="A0A448YMV9"/>
<dbReference type="PANTHER" id="PTHR31571">
    <property type="entry name" value="ALTERED INHERITANCE OF MITOCHONDRIA PROTEIN 6"/>
    <property type="match status" value="1"/>
</dbReference>
<feature type="non-terminal residue" evidence="3">
    <location>
        <position position="245"/>
    </location>
</feature>
<dbReference type="InterPro" id="IPR017946">
    <property type="entry name" value="PLC-like_Pdiesterase_TIM-brl"/>
</dbReference>
<evidence type="ECO:0000256" key="2">
    <source>
        <dbReference type="ARBA" id="ARBA00014286"/>
    </source>
</evidence>
<proteinExistence type="inferred from homology"/>
<dbReference type="GO" id="GO:0008081">
    <property type="term" value="F:phosphoric diester hydrolase activity"/>
    <property type="evidence" value="ECO:0007669"/>
    <property type="project" value="InterPro"/>
</dbReference>
<dbReference type="PANTHER" id="PTHR31571:SF1">
    <property type="entry name" value="ALTERED INHERITANCE OF MITOCHONDRIA PROTEIN 6"/>
    <property type="match status" value="1"/>
</dbReference>
<evidence type="ECO:0000313" key="3">
    <source>
        <dbReference type="EMBL" id="VEU22272.1"/>
    </source>
</evidence>
<keyword evidence="4" id="KW-1185">Reference proteome</keyword>
<dbReference type="STRING" id="13370.A0A448YMV9"/>